<comment type="caution">
    <text evidence="1">The sequence shown here is derived from an EMBL/GenBank/DDBJ whole genome shotgun (WGS) entry which is preliminary data.</text>
</comment>
<accession>A0A218XI18</accession>
<proteinExistence type="predicted"/>
<organism evidence="1 2">
    <name type="scientific">Punica granatum</name>
    <name type="common">Pomegranate</name>
    <dbReference type="NCBI Taxonomy" id="22663"/>
    <lineage>
        <taxon>Eukaryota</taxon>
        <taxon>Viridiplantae</taxon>
        <taxon>Streptophyta</taxon>
        <taxon>Embryophyta</taxon>
        <taxon>Tracheophyta</taxon>
        <taxon>Spermatophyta</taxon>
        <taxon>Magnoliopsida</taxon>
        <taxon>eudicotyledons</taxon>
        <taxon>Gunneridae</taxon>
        <taxon>Pentapetalae</taxon>
        <taxon>rosids</taxon>
        <taxon>malvids</taxon>
        <taxon>Myrtales</taxon>
        <taxon>Lythraceae</taxon>
        <taxon>Punica</taxon>
    </lineage>
</organism>
<evidence type="ECO:0000313" key="2">
    <source>
        <dbReference type="Proteomes" id="UP000197138"/>
    </source>
</evidence>
<sequence length="61" mass="6969">MDLKFQRLEGCFEDIADQLDAVSINAYRNRNDEGQCLKDWRVCSQPEPDLGQYVSVGSRST</sequence>
<dbReference type="AlphaFoldDB" id="A0A218XI18"/>
<reference evidence="2" key="1">
    <citation type="journal article" date="2017" name="Plant J.">
        <title>The pomegranate (Punica granatum L.) genome and the genomics of punicalagin biosynthesis.</title>
        <authorList>
            <person name="Qin G."/>
            <person name="Xu C."/>
            <person name="Ming R."/>
            <person name="Tang H."/>
            <person name="Guyot R."/>
            <person name="Kramer E.M."/>
            <person name="Hu Y."/>
            <person name="Yi X."/>
            <person name="Qi Y."/>
            <person name="Xu X."/>
            <person name="Gao Z."/>
            <person name="Pan H."/>
            <person name="Jian J."/>
            <person name="Tian Y."/>
            <person name="Yue Z."/>
            <person name="Xu Y."/>
        </authorList>
    </citation>
    <scope>NUCLEOTIDE SEQUENCE [LARGE SCALE GENOMIC DNA]</scope>
    <source>
        <strain evidence="2">cv. Dabenzi</strain>
    </source>
</reference>
<name>A0A218XI18_PUNGR</name>
<gene>
    <name evidence="1" type="ORF">CDL15_Pgr027098</name>
</gene>
<dbReference type="Proteomes" id="UP000197138">
    <property type="component" value="Unassembled WGS sequence"/>
</dbReference>
<dbReference type="EMBL" id="MTKT01001633">
    <property type="protein sequence ID" value="OWM84329.1"/>
    <property type="molecule type" value="Genomic_DNA"/>
</dbReference>
<evidence type="ECO:0000313" key="1">
    <source>
        <dbReference type="EMBL" id="OWM84329.1"/>
    </source>
</evidence>
<protein>
    <submittedName>
        <fullName evidence="1">Uncharacterized protein</fullName>
    </submittedName>
</protein>